<feature type="chain" id="PRO_5004711459" evidence="1">
    <location>
        <begin position="28"/>
        <end position="137"/>
    </location>
</feature>
<name>V2WLG7_MONRO</name>
<organism evidence="2 3">
    <name type="scientific">Moniliophthora roreri (strain MCA 2997)</name>
    <name type="common">Cocoa frosty pod rot fungus</name>
    <name type="synonym">Crinipellis roreri</name>
    <dbReference type="NCBI Taxonomy" id="1381753"/>
    <lineage>
        <taxon>Eukaryota</taxon>
        <taxon>Fungi</taxon>
        <taxon>Dikarya</taxon>
        <taxon>Basidiomycota</taxon>
        <taxon>Agaricomycotina</taxon>
        <taxon>Agaricomycetes</taxon>
        <taxon>Agaricomycetidae</taxon>
        <taxon>Agaricales</taxon>
        <taxon>Marasmiineae</taxon>
        <taxon>Marasmiaceae</taxon>
        <taxon>Moniliophthora</taxon>
    </lineage>
</organism>
<evidence type="ECO:0000313" key="2">
    <source>
        <dbReference type="EMBL" id="ESK82437.1"/>
    </source>
</evidence>
<evidence type="ECO:0000256" key="1">
    <source>
        <dbReference type="SAM" id="SignalP"/>
    </source>
</evidence>
<keyword evidence="1" id="KW-0732">Signal</keyword>
<dbReference type="KEGG" id="mrr:Moror_8574"/>
<dbReference type="EMBL" id="AWSO01001928">
    <property type="protein sequence ID" value="ESK82437.1"/>
    <property type="molecule type" value="Genomic_DNA"/>
</dbReference>
<sequence length="137" mass="15663">MSNQSTSSNSDFIYVFLWLSALREYQAQSSTTQQPRLQAGVYTLLPFVPGGQSVYTISDTNMQQAVQQSTDFQNISAMMNSLNVHFYAMLLARDTGIFINHAQARRTWTQTQTNVRLRLPQMNTFASFESAFYYMIS</sequence>
<dbReference type="OrthoDB" id="10533230at2759"/>
<comment type="caution">
    <text evidence="2">The sequence shown here is derived from an EMBL/GenBank/DDBJ whole genome shotgun (WGS) entry which is preliminary data.</text>
</comment>
<protein>
    <submittedName>
        <fullName evidence="2">Uncharacterized protein</fullName>
    </submittedName>
</protein>
<accession>V2WLG7</accession>
<proteinExistence type="predicted"/>
<keyword evidence="3" id="KW-1185">Reference proteome</keyword>
<reference evidence="2 3" key="1">
    <citation type="journal article" date="2014" name="BMC Genomics">
        <title>Genome and secretome analysis of the hemibiotrophic fungal pathogen, Moniliophthora roreri, which causes frosty pod rot disease of cacao: mechanisms of the biotrophic and necrotrophic phases.</title>
        <authorList>
            <person name="Meinhardt L.W."/>
            <person name="Costa G.G.L."/>
            <person name="Thomazella D.P.T."/>
            <person name="Teixeira P.J.P.L."/>
            <person name="Carazzolle M.F."/>
            <person name="Schuster S.C."/>
            <person name="Carlson J.E."/>
            <person name="Guiltinan M.J."/>
            <person name="Mieczkowski P."/>
            <person name="Farmer A."/>
            <person name="Ramaraj T."/>
            <person name="Crozier J."/>
            <person name="Davis R.E."/>
            <person name="Shao J."/>
            <person name="Melnick R.L."/>
            <person name="Pereira G.A.G."/>
            <person name="Bailey B.A."/>
        </authorList>
    </citation>
    <scope>NUCLEOTIDE SEQUENCE [LARGE SCALE GENOMIC DNA]</scope>
    <source>
        <strain evidence="2 3">MCA 2997</strain>
    </source>
</reference>
<dbReference type="HOGENOM" id="CLU_1865640_0_0_1"/>
<dbReference type="Proteomes" id="UP000017559">
    <property type="component" value="Unassembled WGS sequence"/>
</dbReference>
<feature type="signal peptide" evidence="1">
    <location>
        <begin position="1"/>
        <end position="27"/>
    </location>
</feature>
<gene>
    <name evidence="2" type="ORF">Moror_8574</name>
</gene>
<dbReference type="AlphaFoldDB" id="V2WLG7"/>
<evidence type="ECO:0000313" key="3">
    <source>
        <dbReference type="Proteomes" id="UP000017559"/>
    </source>
</evidence>